<organism evidence="4 5">
    <name type="scientific">Flagellimonas algicola</name>
    <dbReference type="NCBI Taxonomy" id="2583815"/>
    <lineage>
        <taxon>Bacteria</taxon>
        <taxon>Pseudomonadati</taxon>
        <taxon>Bacteroidota</taxon>
        <taxon>Flavobacteriia</taxon>
        <taxon>Flavobacteriales</taxon>
        <taxon>Flavobacteriaceae</taxon>
        <taxon>Flagellimonas</taxon>
    </lineage>
</organism>
<dbReference type="EMBL" id="VCNI01000002">
    <property type="protein sequence ID" value="TMU55049.1"/>
    <property type="molecule type" value="Genomic_DNA"/>
</dbReference>
<dbReference type="Proteomes" id="UP000751614">
    <property type="component" value="Unassembled WGS sequence"/>
</dbReference>
<keyword evidence="1 3" id="KW-0663">Pyridoxal phosphate</keyword>
<keyword evidence="4" id="KW-0032">Aminotransferase</keyword>
<dbReference type="Gene3D" id="3.40.640.10">
    <property type="entry name" value="Type I PLP-dependent aspartate aminotransferase-like (Major domain)"/>
    <property type="match status" value="1"/>
</dbReference>
<evidence type="ECO:0000256" key="3">
    <source>
        <dbReference type="RuleBase" id="RU004508"/>
    </source>
</evidence>
<dbReference type="Pfam" id="PF01041">
    <property type="entry name" value="DegT_DnrJ_EryC1"/>
    <property type="match status" value="1"/>
</dbReference>
<dbReference type="InterPro" id="IPR015424">
    <property type="entry name" value="PyrdxlP-dep_Trfase"/>
</dbReference>
<gene>
    <name evidence="4" type="ORF">FGG15_12740</name>
</gene>
<evidence type="ECO:0000256" key="2">
    <source>
        <dbReference type="ARBA" id="ARBA00037999"/>
    </source>
</evidence>
<reference evidence="4 5" key="1">
    <citation type="submission" date="2019-05" db="EMBL/GenBank/DDBJ databases">
        <title>Flagellimonas sp. AsT0115, sp. nov., isolated from a marine red algae, Asparagopsis taxiformis.</title>
        <authorList>
            <person name="Kim J."/>
            <person name="Jeong S.E."/>
            <person name="Jeon C.O."/>
        </authorList>
    </citation>
    <scope>NUCLEOTIDE SEQUENCE [LARGE SCALE GENOMIC DNA]</scope>
    <source>
        <strain evidence="4 5">AsT0115</strain>
    </source>
</reference>
<name>A0ABY2WJN1_9FLAO</name>
<comment type="caution">
    <text evidence="4">The sequence shown here is derived from an EMBL/GenBank/DDBJ whole genome shotgun (WGS) entry which is preliminary data.</text>
</comment>
<dbReference type="InterPro" id="IPR015421">
    <property type="entry name" value="PyrdxlP-dep_Trfase_major"/>
</dbReference>
<evidence type="ECO:0000313" key="4">
    <source>
        <dbReference type="EMBL" id="TMU55049.1"/>
    </source>
</evidence>
<comment type="similarity">
    <text evidence="2 3">Belongs to the DegT/DnrJ/EryC1 family.</text>
</comment>
<dbReference type="PANTHER" id="PTHR30244:SF36">
    <property type="entry name" value="3-OXO-GLUCOSE-6-PHOSPHATE:GLUTAMATE AMINOTRANSFERASE"/>
    <property type="match status" value="1"/>
</dbReference>
<dbReference type="GO" id="GO:0008483">
    <property type="term" value="F:transaminase activity"/>
    <property type="evidence" value="ECO:0007669"/>
    <property type="project" value="UniProtKB-KW"/>
</dbReference>
<dbReference type="InterPro" id="IPR015422">
    <property type="entry name" value="PyrdxlP-dep_Trfase_small"/>
</dbReference>
<keyword evidence="5" id="KW-1185">Reference proteome</keyword>
<dbReference type="PIRSF" id="PIRSF000390">
    <property type="entry name" value="PLP_StrS"/>
    <property type="match status" value="1"/>
</dbReference>
<dbReference type="CDD" id="cd00616">
    <property type="entry name" value="AHBA_syn"/>
    <property type="match status" value="1"/>
</dbReference>
<accession>A0ABY2WJN1</accession>
<evidence type="ECO:0000256" key="1">
    <source>
        <dbReference type="ARBA" id="ARBA00022898"/>
    </source>
</evidence>
<sequence>MMIKFLDLVGQYNSIKGEVDSAIESVISKSSFIGGEEIKKLEEDFAQFQGAEHCIGVANGTDALEIAIEALELPAKSEIIVPANSFIASSEAVTRSGHKVVFCDCDPNNYTISIASLKQKLTSKTKAILAVHLYGHPCDMDELLSLAKEKNIYIIEDCAQAHAAEYKGKRVGAIGDIGTFSFYPGKNLGAYGDAGAIITNNVHLAKKTRMIANHGRIEKYNHVFEGRNSRLDNLQAAILNVKLKYLEDWTKQRIAIADYYLKELDGIHNLKLPKREKWARQVYHLFVIRTNSRDQLKTFLLERNIQCGVHYPISLPKLKAYEYLDSASEGFFANKTDSELLSLPIGEHLTIKDADTVVKAIRDYFSEHEL</sequence>
<keyword evidence="4" id="KW-0808">Transferase</keyword>
<evidence type="ECO:0000313" key="5">
    <source>
        <dbReference type="Proteomes" id="UP000751614"/>
    </source>
</evidence>
<proteinExistence type="inferred from homology"/>
<protein>
    <submittedName>
        <fullName evidence="4">DegT/DnrJ/EryC1/StrS family aminotransferase</fullName>
    </submittedName>
</protein>
<dbReference type="Gene3D" id="3.90.1150.10">
    <property type="entry name" value="Aspartate Aminotransferase, domain 1"/>
    <property type="match status" value="1"/>
</dbReference>
<dbReference type="SUPFAM" id="SSF53383">
    <property type="entry name" value="PLP-dependent transferases"/>
    <property type="match status" value="1"/>
</dbReference>
<dbReference type="InterPro" id="IPR000653">
    <property type="entry name" value="DegT/StrS_aminotransferase"/>
</dbReference>
<dbReference type="PANTHER" id="PTHR30244">
    <property type="entry name" value="TRANSAMINASE"/>
    <property type="match status" value="1"/>
</dbReference>